<dbReference type="Proteomes" id="UP000291422">
    <property type="component" value="Unassembled WGS sequence"/>
</dbReference>
<organism evidence="1 2">
    <name type="scientific">Alternaria alternata</name>
    <name type="common">Alternaria rot fungus</name>
    <name type="synonym">Torula alternata</name>
    <dbReference type="NCBI Taxonomy" id="5599"/>
    <lineage>
        <taxon>Eukaryota</taxon>
        <taxon>Fungi</taxon>
        <taxon>Dikarya</taxon>
        <taxon>Ascomycota</taxon>
        <taxon>Pezizomycotina</taxon>
        <taxon>Dothideomycetes</taxon>
        <taxon>Pleosporomycetidae</taxon>
        <taxon>Pleosporales</taxon>
        <taxon>Pleosporineae</taxon>
        <taxon>Pleosporaceae</taxon>
        <taxon>Alternaria</taxon>
        <taxon>Alternaria sect. Alternaria</taxon>
        <taxon>Alternaria alternata complex</taxon>
    </lineage>
</organism>
<comment type="caution">
    <text evidence="1">The sequence shown here is derived from an EMBL/GenBank/DDBJ whole genome shotgun (WGS) entry which is preliminary data.</text>
</comment>
<dbReference type="AlphaFoldDB" id="A0A4Q4N467"/>
<name>A0A4Q4N467_ALTAL</name>
<evidence type="ECO:0000313" key="1">
    <source>
        <dbReference type="EMBL" id="RYN68356.1"/>
    </source>
</evidence>
<accession>A0A4Q4N467</accession>
<gene>
    <name evidence="1" type="ORF">AA0117_g11205</name>
</gene>
<reference evidence="2" key="1">
    <citation type="journal article" date="2019" name="bioRxiv">
        <title>Genomics, evolutionary history and diagnostics of the Alternaria alternata species group including apple and Asian pear pathotypes.</title>
        <authorList>
            <person name="Armitage A.D."/>
            <person name="Cockerton H.M."/>
            <person name="Sreenivasaprasad S."/>
            <person name="Woodhall J.W."/>
            <person name="Lane C.R."/>
            <person name="Harrison R.J."/>
            <person name="Clarkson J.P."/>
        </authorList>
    </citation>
    <scope>NUCLEOTIDE SEQUENCE [LARGE SCALE GENOMIC DNA]</scope>
    <source>
        <strain evidence="2">FERA 1177</strain>
    </source>
</reference>
<protein>
    <submittedName>
        <fullName evidence="1">Uncharacterized protein</fullName>
    </submittedName>
</protein>
<proteinExistence type="predicted"/>
<dbReference type="EMBL" id="PDXD01000048">
    <property type="protein sequence ID" value="RYN68356.1"/>
    <property type="molecule type" value="Genomic_DNA"/>
</dbReference>
<sequence>MFRPPFALLADCGQYRTKYHGDVPEIMIAPPVIGHRLLLARFDQVHMPPFPLRPSAFPESQYTLNPKMPYSYTAITP</sequence>
<evidence type="ECO:0000313" key="2">
    <source>
        <dbReference type="Proteomes" id="UP000291422"/>
    </source>
</evidence>